<name>A0ABQ6MAK5_9STRA</name>
<organism evidence="2 3">
    <name type="scientific">Tetraparma gracilis</name>
    <dbReference type="NCBI Taxonomy" id="2962635"/>
    <lineage>
        <taxon>Eukaryota</taxon>
        <taxon>Sar</taxon>
        <taxon>Stramenopiles</taxon>
        <taxon>Ochrophyta</taxon>
        <taxon>Bolidophyceae</taxon>
        <taxon>Parmales</taxon>
        <taxon>Triparmaceae</taxon>
        <taxon>Tetraparma</taxon>
    </lineage>
</organism>
<feature type="compositionally biased region" description="Low complexity" evidence="1">
    <location>
        <begin position="299"/>
        <end position="317"/>
    </location>
</feature>
<evidence type="ECO:0000313" key="3">
    <source>
        <dbReference type="Proteomes" id="UP001165060"/>
    </source>
</evidence>
<feature type="region of interest" description="Disordered" evidence="1">
    <location>
        <begin position="99"/>
        <end position="149"/>
    </location>
</feature>
<dbReference type="Proteomes" id="UP001165060">
    <property type="component" value="Unassembled WGS sequence"/>
</dbReference>
<comment type="caution">
    <text evidence="2">The sequence shown here is derived from an EMBL/GenBank/DDBJ whole genome shotgun (WGS) entry which is preliminary data.</text>
</comment>
<gene>
    <name evidence="2" type="ORF">TeGR_g11562</name>
</gene>
<reference evidence="2 3" key="1">
    <citation type="journal article" date="2023" name="Commun. Biol.">
        <title>Genome analysis of Parmales, the sister group of diatoms, reveals the evolutionary specialization of diatoms from phago-mixotrophs to photoautotrophs.</title>
        <authorList>
            <person name="Ban H."/>
            <person name="Sato S."/>
            <person name="Yoshikawa S."/>
            <person name="Yamada K."/>
            <person name="Nakamura Y."/>
            <person name="Ichinomiya M."/>
            <person name="Sato N."/>
            <person name="Blanc-Mathieu R."/>
            <person name="Endo H."/>
            <person name="Kuwata A."/>
            <person name="Ogata H."/>
        </authorList>
    </citation>
    <scope>NUCLEOTIDE SEQUENCE [LARGE SCALE GENOMIC DNA]</scope>
</reference>
<protein>
    <submittedName>
        <fullName evidence="2">Uncharacterized protein</fullName>
    </submittedName>
</protein>
<feature type="compositionally biased region" description="Gly residues" evidence="1">
    <location>
        <begin position="275"/>
        <end position="298"/>
    </location>
</feature>
<evidence type="ECO:0000313" key="2">
    <source>
        <dbReference type="EMBL" id="GMI22525.1"/>
    </source>
</evidence>
<feature type="region of interest" description="Disordered" evidence="1">
    <location>
        <begin position="229"/>
        <end position="346"/>
    </location>
</feature>
<dbReference type="EMBL" id="BRYB01001293">
    <property type="protein sequence ID" value="GMI22525.1"/>
    <property type="molecule type" value="Genomic_DNA"/>
</dbReference>
<sequence>MSSASSQQPQSASDKYTFVIPLVPQNKPIPLHSFKDYPAFLSHEYATRYLEKLGATASQHNVNILLNSMPIEKCGVSAIWRKDGSLQDAVVIRAYGGGQHSATGTGLKKARGHTVHTKSELAAEEKARHPDERRGKEGSSPRRESPADAMMEDAPPLAASSSQVKLLSSKGLGGTSRLHYSDNQKRIILRQLLLGLLRPFSTSESEMVAAQELFVKKFPFEELVKELSNSKLASDPHADTNAYPTARLTKELPELGINTPRGGKGGRAGSPVGRGRAGSPGGRAGSPGGRAGSPGGRAGSPLGRKSASPPKSPNKSSQVARSRRITTALTSPTNGGGAEDGGEEMTKEDKVIDSLVKYLMRDDVVRLVDLTCHYLYWNVIHKYALECPEIKAQIKRGRAMQSEPNAMIADVTECDEDPSMSAFLLKDGNDEVALLGVTKLRDLVLCRLKKAETEKISLSMHEELTKLRTDTLRRLGKRATDLFLPMLVLAVRNAADNIFIRQYKFLSSGTHKLVGQGLKAALGPSVWDTVHQEITRLFDPSLYHSHLAPFGSTSKAAKKLENMKKDTYTQRGNSKIDEDEKHFQREAATRNWGEGDSEEYKNYHLHRHRNIRSRSILRAKANYYECSTVVKCAVKDPASAGARGMMRDKRDANRYDASSAADPGITGRKTYGDGDELEGYEPVISGPHALGAASRAALMKTVMTSSSRKYMSSFRRTRRRQDYDRAGLLRDEALESRREEHERKMEVTLERKKREFMRKGNESMPLEGRWMG</sequence>
<evidence type="ECO:0000256" key="1">
    <source>
        <dbReference type="SAM" id="MobiDB-lite"/>
    </source>
</evidence>
<accession>A0ABQ6MAK5</accession>
<feature type="compositionally biased region" description="Basic and acidic residues" evidence="1">
    <location>
        <begin position="117"/>
        <end position="146"/>
    </location>
</feature>
<proteinExistence type="predicted"/>
<keyword evidence="3" id="KW-1185">Reference proteome</keyword>